<name>A0A251R6P7_PRUPE</name>
<dbReference type="Proteomes" id="UP000006882">
    <property type="component" value="Chromosome G1"/>
</dbReference>
<accession>A0A251R6P7</accession>
<feature type="region of interest" description="Disordered" evidence="1">
    <location>
        <begin position="1"/>
        <end position="30"/>
    </location>
</feature>
<keyword evidence="2" id="KW-0812">Transmembrane</keyword>
<gene>
    <name evidence="3" type="ORF">PRUPE_1G327000</name>
</gene>
<evidence type="ECO:0000256" key="2">
    <source>
        <dbReference type="SAM" id="Phobius"/>
    </source>
</evidence>
<dbReference type="AlphaFoldDB" id="A0A251R6P7"/>
<dbReference type="EMBL" id="CM007651">
    <property type="protein sequence ID" value="ONI31728.1"/>
    <property type="molecule type" value="Genomic_DNA"/>
</dbReference>
<dbReference type="InterPro" id="IPR033249">
    <property type="entry name" value="CLE_plant"/>
</dbReference>
<evidence type="ECO:0000313" key="3">
    <source>
        <dbReference type="EMBL" id="ONI31728.1"/>
    </source>
</evidence>
<feature type="transmembrane region" description="Helical" evidence="2">
    <location>
        <begin position="36"/>
        <end position="55"/>
    </location>
</feature>
<reference evidence="3 4" key="1">
    <citation type="journal article" date="2013" name="Nat. Genet.">
        <title>The high-quality draft genome of peach (Prunus persica) identifies unique patterns of genetic diversity, domestication and genome evolution.</title>
        <authorList>
            <consortium name="International Peach Genome Initiative"/>
            <person name="Verde I."/>
            <person name="Abbott A.G."/>
            <person name="Scalabrin S."/>
            <person name="Jung S."/>
            <person name="Shu S."/>
            <person name="Marroni F."/>
            <person name="Zhebentyayeva T."/>
            <person name="Dettori M.T."/>
            <person name="Grimwood J."/>
            <person name="Cattonaro F."/>
            <person name="Zuccolo A."/>
            <person name="Rossini L."/>
            <person name="Jenkins J."/>
            <person name="Vendramin E."/>
            <person name="Meisel L.A."/>
            <person name="Decroocq V."/>
            <person name="Sosinski B."/>
            <person name="Prochnik S."/>
            <person name="Mitros T."/>
            <person name="Policriti A."/>
            <person name="Cipriani G."/>
            <person name="Dondini L."/>
            <person name="Ficklin S."/>
            <person name="Goodstein D.M."/>
            <person name="Xuan P."/>
            <person name="Del Fabbro C."/>
            <person name="Aramini V."/>
            <person name="Copetti D."/>
            <person name="Gonzalez S."/>
            <person name="Horner D.S."/>
            <person name="Falchi R."/>
            <person name="Lucas S."/>
            <person name="Mica E."/>
            <person name="Maldonado J."/>
            <person name="Lazzari B."/>
            <person name="Bielenberg D."/>
            <person name="Pirona R."/>
            <person name="Miculan M."/>
            <person name="Barakat A."/>
            <person name="Testolin R."/>
            <person name="Stella A."/>
            <person name="Tartarini S."/>
            <person name="Tonutti P."/>
            <person name="Arus P."/>
            <person name="Orellana A."/>
            <person name="Wells C."/>
            <person name="Main D."/>
            <person name="Vizzotto G."/>
            <person name="Silva H."/>
            <person name="Salamini F."/>
            <person name="Schmutz J."/>
            <person name="Morgante M."/>
            <person name="Rokhsar D.S."/>
        </authorList>
    </citation>
    <scope>NUCLEOTIDE SEQUENCE [LARGE SCALE GENOMIC DNA]</scope>
    <source>
        <strain evidence="4">cv. Nemared</strain>
    </source>
</reference>
<evidence type="ECO:0000256" key="1">
    <source>
        <dbReference type="SAM" id="MobiDB-lite"/>
    </source>
</evidence>
<protein>
    <submittedName>
        <fullName evidence="3">Uncharacterized protein</fullName>
    </submittedName>
</protein>
<dbReference type="eggNOG" id="ENOG502SBUE">
    <property type="taxonomic scope" value="Eukaryota"/>
</dbReference>
<evidence type="ECO:0000313" key="4">
    <source>
        <dbReference type="Proteomes" id="UP000006882"/>
    </source>
</evidence>
<sequence>MRAASAAAAREGLQSSGATTTTTGGSRHGRGEARNFAIFFFWVILIFAPTSNLVVSASRTSISHGDELGGGRFMRSPSRKTRFPGKVSFYAPSSTPSHDVHHFVGINGGPDKLYGDDKRIVHTGPNPLHN</sequence>
<keyword evidence="2" id="KW-0472">Membrane</keyword>
<feature type="compositionally biased region" description="Low complexity" evidence="1">
    <location>
        <begin position="1"/>
        <end position="25"/>
    </location>
</feature>
<keyword evidence="4" id="KW-1185">Reference proteome</keyword>
<dbReference type="Gramene" id="ONI31728">
    <property type="protein sequence ID" value="ONI31728"/>
    <property type="gene ID" value="PRUPE_1G327000"/>
</dbReference>
<dbReference type="PANTHER" id="PTHR34545">
    <property type="entry name" value="CLAVATA3/ESR (CLE)-RELATED PROTEIN 22"/>
    <property type="match status" value="1"/>
</dbReference>
<organism evidence="3 4">
    <name type="scientific">Prunus persica</name>
    <name type="common">Peach</name>
    <name type="synonym">Amygdalus persica</name>
    <dbReference type="NCBI Taxonomy" id="3760"/>
    <lineage>
        <taxon>Eukaryota</taxon>
        <taxon>Viridiplantae</taxon>
        <taxon>Streptophyta</taxon>
        <taxon>Embryophyta</taxon>
        <taxon>Tracheophyta</taxon>
        <taxon>Spermatophyta</taxon>
        <taxon>Magnoliopsida</taxon>
        <taxon>eudicotyledons</taxon>
        <taxon>Gunneridae</taxon>
        <taxon>Pentapetalae</taxon>
        <taxon>rosids</taxon>
        <taxon>fabids</taxon>
        <taxon>Rosales</taxon>
        <taxon>Rosaceae</taxon>
        <taxon>Amygdaloideae</taxon>
        <taxon>Amygdaleae</taxon>
        <taxon>Prunus</taxon>
    </lineage>
</organism>
<proteinExistence type="predicted"/>
<dbReference type="GO" id="GO:0048731">
    <property type="term" value="P:system development"/>
    <property type="evidence" value="ECO:0007669"/>
    <property type="project" value="InterPro"/>
</dbReference>
<dbReference type="PANTHER" id="PTHR34545:SF7">
    <property type="entry name" value="CLAVATA3_ESR (CLE)-RELATED PROTEIN 16"/>
    <property type="match status" value="1"/>
</dbReference>
<keyword evidence="2" id="KW-1133">Transmembrane helix</keyword>